<organism evidence="3">
    <name type="scientific">Haemonchus placei</name>
    <name type="common">Barber's pole worm</name>
    <dbReference type="NCBI Taxonomy" id="6290"/>
    <lineage>
        <taxon>Eukaryota</taxon>
        <taxon>Metazoa</taxon>
        <taxon>Ecdysozoa</taxon>
        <taxon>Nematoda</taxon>
        <taxon>Chromadorea</taxon>
        <taxon>Rhabditida</taxon>
        <taxon>Rhabditina</taxon>
        <taxon>Rhabditomorpha</taxon>
        <taxon>Strongyloidea</taxon>
        <taxon>Trichostrongylidae</taxon>
        <taxon>Haemonchus</taxon>
    </lineage>
</organism>
<sequence>MENCRSPYEVVLFGPVSDIRLSSTAPKSAGPWNGKDNRRSRYSPCRHVNWGRSELQSKMDYYGTNTHLYFAGEASKSPSGYRLQHWRRKLNPTVVVQRTKNETDGFDTARSDIDIDMTIAIGHKLIVLPFLLLFHDVFKLLPKTH</sequence>
<reference evidence="3" key="1">
    <citation type="submission" date="2017-02" db="UniProtKB">
        <authorList>
            <consortium name="WormBaseParasite"/>
        </authorList>
    </citation>
    <scope>IDENTIFICATION</scope>
</reference>
<gene>
    <name evidence="1" type="ORF">HPLM_LOCUS8645</name>
</gene>
<dbReference type="AlphaFoldDB" id="A0A0N4WDJ0"/>
<accession>A0A0N4WDJ0</accession>
<dbReference type="Proteomes" id="UP000268014">
    <property type="component" value="Unassembled WGS sequence"/>
</dbReference>
<reference evidence="1 2" key="2">
    <citation type="submission" date="2018-11" db="EMBL/GenBank/DDBJ databases">
        <authorList>
            <consortium name="Pathogen Informatics"/>
        </authorList>
    </citation>
    <scope>NUCLEOTIDE SEQUENCE [LARGE SCALE GENOMIC DNA]</scope>
    <source>
        <strain evidence="1 2">MHpl1</strain>
    </source>
</reference>
<evidence type="ECO:0000313" key="3">
    <source>
        <dbReference type="WBParaSite" id="HPLM_0000865301-mRNA-1"/>
    </source>
</evidence>
<dbReference type="EMBL" id="UZAF01016904">
    <property type="protein sequence ID" value="VDO35454.1"/>
    <property type="molecule type" value="Genomic_DNA"/>
</dbReference>
<keyword evidence="2" id="KW-1185">Reference proteome</keyword>
<protein>
    <submittedName>
        <fullName evidence="1 3">Uncharacterized protein</fullName>
    </submittedName>
</protein>
<evidence type="ECO:0000313" key="2">
    <source>
        <dbReference type="Proteomes" id="UP000268014"/>
    </source>
</evidence>
<proteinExistence type="predicted"/>
<dbReference type="WBParaSite" id="HPLM_0000865301-mRNA-1">
    <property type="protein sequence ID" value="HPLM_0000865301-mRNA-1"/>
    <property type="gene ID" value="HPLM_0000865301"/>
</dbReference>
<name>A0A0N4WDJ0_HAEPC</name>
<evidence type="ECO:0000313" key="1">
    <source>
        <dbReference type="EMBL" id="VDO35454.1"/>
    </source>
</evidence>